<accession>A0AAV9VDX0</accession>
<dbReference type="EMBL" id="JAVHNQ010000001">
    <property type="protein sequence ID" value="KAK6359374.1"/>
    <property type="molecule type" value="Genomic_DNA"/>
</dbReference>
<feature type="region of interest" description="Disordered" evidence="1">
    <location>
        <begin position="198"/>
        <end position="225"/>
    </location>
</feature>
<protein>
    <submittedName>
        <fullName evidence="2">Uncharacterized protein</fullName>
    </submittedName>
</protein>
<proteinExistence type="predicted"/>
<comment type="caution">
    <text evidence="2">The sequence shown here is derived from an EMBL/GenBank/DDBJ whole genome shotgun (WGS) entry which is preliminary data.</text>
</comment>
<dbReference type="AlphaFoldDB" id="A0AAV9VDX0"/>
<organism evidence="2 3">
    <name type="scientific">Orbilia brochopaga</name>
    <dbReference type="NCBI Taxonomy" id="3140254"/>
    <lineage>
        <taxon>Eukaryota</taxon>
        <taxon>Fungi</taxon>
        <taxon>Dikarya</taxon>
        <taxon>Ascomycota</taxon>
        <taxon>Pezizomycotina</taxon>
        <taxon>Orbiliomycetes</taxon>
        <taxon>Orbiliales</taxon>
        <taxon>Orbiliaceae</taxon>
        <taxon>Orbilia</taxon>
    </lineage>
</organism>
<reference evidence="2 3" key="1">
    <citation type="submission" date="2019-10" db="EMBL/GenBank/DDBJ databases">
        <authorList>
            <person name="Palmer J.M."/>
        </authorList>
    </citation>
    <scope>NUCLEOTIDE SEQUENCE [LARGE SCALE GENOMIC DNA]</scope>
    <source>
        <strain evidence="2 3">TWF696</strain>
    </source>
</reference>
<keyword evidence="3" id="KW-1185">Reference proteome</keyword>
<sequence>MFRSAPASQPREESRFHHFGSSLLSHFRRRGELKIKRSLAIWARTRDLDVRETVSFVLPSAAKADSEEATAGTKAHRGISGEDFHDVLTLLRRWVPTELALKILDDAEYHPHAILASSSRVSELRIAGFKVYLSATIPKLTGESVANARIRCLIFRIRSWDGDGIYHHRRNAGTYKSSWSWLDAEIWREMSPAQRAAAQTAFAASKPKPPRAADDVDSDDESSSSREFYYDDFCCYRNTKERKGEIIPQRQYKVGTWLLQRNVVASHGATEHEIVWDWKIDEPPDEDMGKWEDGVRDQHGWTGIGRWHKDGRMANGQFVRELQPGDEVRVVMRTLYAGWRCVVESCEIECWWTV</sequence>
<name>A0AAV9VDX0_9PEZI</name>
<dbReference type="Proteomes" id="UP001375240">
    <property type="component" value="Unassembled WGS sequence"/>
</dbReference>
<evidence type="ECO:0000313" key="2">
    <source>
        <dbReference type="EMBL" id="KAK6359374.1"/>
    </source>
</evidence>
<evidence type="ECO:0000256" key="1">
    <source>
        <dbReference type="SAM" id="MobiDB-lite"/>
    </source>
</evidence>
<evidence type="ECO:0000313" key="3">
    <source>
        <dbReference type="Proteomes" id="UP001375240"/>
    </source>
</evidence>
<gene>
    <name evidence="2" type="ORF">TWF696_000534</name>
</gene>